<evidence type="ECO:0000256" key="1">
    <source>
        <dbReference type="SAM" id="MobiDB-lite"/>
    </source>
</evidence>
<dbReference type="InterPro" id="IPR009636">
    <property type="entry name" value="SCAF"/>
</dbReference>
<protein>
    <submittedName>
        <fullName evidence="3">Uncharacterized protein</fullName>
    </submittedName>
</protein>
<feature type="compositionally biased region" description="Basic and acidic residues" evidence="1">
    <location>
        <begin position="1"/>
        <end position="10"/>
    </location>
</feature>
<dbReference type="EMBL" id="JACHXV010000015">
    <property type="protein sequence ID" value="MBB3175005.1"/>
    <property type="molecule type" value="Genomic_DNA"/>
</dbReference>
<dbReference type="Proteomes" id="UP000565205">
    <property type="component" value="Unassembled WGS sequence"/>
</dbReference>
<comment type="caution">
    <text evidence="3">The sequence shown here is derived from an EMBL/GenBank/DDBJ whole genome shotgun (WGS) entry which is preliminary data.</text>
</comment>
<dbReference type="Proteomes" id="UP000557688">
    <property type="component" value="Unassembled WGS sequence"/>
</dbReference>
<proteinExistence type="predicted"/>
<reference evidence="2 4" key="2">
    <citation type="submission" date="2020-08" db="EMBL/GenBank/DDBJ databases">
        <title>Genomic Encyclopedia of Type Strains, Phase III (KMG-III): the genomes of soil and plant-associated and newly described type strains.</title>
        <authorList>
            <person name="Whitman W."/>
        </authorList>
    </citation>
    <scope>NUCLEOTIDE SEQUENCE [LARGE SCALE GENOMIC DNA]</scope>
    <source>
        <strain evidence="2 4">CECT 8088</strain>
    </source>
</reference>
<feature type="region of interest" description="Disordered" evidence="1">
    <location>
        <begin position="1"/>
        <end position="28"/>
    </location>
</feature>
<evidence type="ECO:0000313" key="3">
    <source>
        <dbReference type="EMBL" id="NVN28855.1"/>
    </source>
</evidence>
<sequence>MTDVVEHDGDVAADDDVSVAAEQPRAVTDSEKRLRQELVRARQQLRLVQGERDAILTSAHRERDLAVSQAREDARQRIVQAELKAHALRAGIVDLDGLRLADLGGVSLGEDGEILGAEETIATLRSDKPYLFAAAAQAPGVAEVAAPRRLHAAPAPATPRTVDARTLSREAWQAERAKLLSR</sequence>
<dbReference type="AlphaFoldDB" id="A0A850NP01"/>
<dbReference type="RefSeq" id="WP_176621611.1">
    <property type="nucleotide sequence ID" value="NZ_JABXXQ010000003.1"/>
</dbReference>
<accession>A0A850NP01</accession>
<evidence type="ECO:0000313" key="2">
    <source>
        <dbReference type="EMBL" id="MBB3175005.1"/>
    </source>
</evidence>
<reference evidence="3 5" key="1">
    <citation type="submission" date="2020-06" db="EMBL/GenBank/DDBJ databases">
        <title>Description of novel acetic acid bacteria.</title>
        <authorList>
            <person name="Sombolestani A."/>
        </authorList>
    </citation>
    <scope>NUCLEOTIDE SEQUENCE [LARGE SCALE GENOMIC DNA]</scope>
    <source>
        <strain evidence="3 5">LMG 26838</strain>
    </source>
</reference>
<gene>
    <name evidence="2" type="ORF">FHR90_002852</name>
    <name evidence="3" type="ORF">HUK83_00645</name>
</gene>
<evidence type="ECO:0000313" key="4">
    <source>
        <dbReference type="Proteomes" id="UP000557688"/>
    </source>
</evidence>
<keyword evidence="4" id="KW-1185">Reference proteome</keyword>
<dbReference type="Pfam" id="PF06810">
    <property type="entry name" value="Phage_scaffold"/>
    <property type="match status" value="1"/>
</dbReference>
<organism evidence="3 5">
    <name type="scientific">Endobacter medicaginis</name>
    <dbReference type="NCBI Taxonomy" id="1181271"/>
    <lineage>
        <taxon>Bacteria</taxon>
        <taxon>Pseudomonadati</taxon>
        <taxon>Pseudomonadota</taxon>
        <taxon>Alphaproteobacteria</taxon>
        <taxon>Acetobacterales</taxon>
        <taxon>Acetobacteraceae</taxon>
        <taxon>Endobacter</taxon>
    </lineage>
</organism>
<dbReference type="EMBL" id="JABXXQ010000003">
    <property type="protein sequence ID" value="NVN28855.1"/>
    <property type="molecule type" value="Genomic_DNA"/>
</dbReference>
<evidence type="ECO:0000313" key="5">
    <source>
        <dbReference type="Proteomes" id="UP000565205"/>
    </source>
</evidence>
<name>A0A850NP01_9PROT</name>